<proteinExistence type="predicted"/>
<evidence type="ECO:0000313" key="1">
    <source>
        <dbReference type="EMBL" id="JAI07817.1"/>
    </source>
</evidence>
<name>A0A0E9XZH8_ANGAN</name>
<reference evidence="1" key="1">
    <citation type="submission" date="2014-11" db="EMBL/GenBank/DDBJ databases">
        <authorList>
            <person name="Amaro Gonzalez C."/>
        </authorList>
    </citation>
    <scope>NUCLEOTIDE SEQUENCE</scope>
</reference>
<organism evidence="1">
    <name type="scientific">Anguilla anguilla</name>
    <name type="common">European freshwater eel</name>
    <name type="synonym">Muraena anguilla</name>
    <dbReference type="NCBI Taxonomy" id="7936"/>
    <lineage>
        <taxon>Eukaryota</taxon>
        <taxon>Metazoa</taxon>
        <taxon>Chordata</taxon>
        <taxon>Craniata</taxon>
        <taxon>Vertebrata</taxon>
        <taxon>Euteleostomi</taxon>
        <taxon>Actinopterygii</taxon>
        <taxon>Neopterygii</taxon>
        <taxon>Teleostei</taxon>
        <taxon>Anguilliformes</taxon>
        <taxon>Anguillidae</taxon>
        <taxon>Anguilla</taxon>
    </lineage>
</organism>
<protein>
    <submittedName>
        <fullName evidence="1">Uncharacterized protein</fullName>
    </submittedName>
</protein>
<accession>A0A0E9XZH8</accession>
<sequence>MRPEEKNKPGT</sequence>
<dbReference type="EMBL" id="GBXM01000761">
    <property type="protein sequence ID" value="JAI07817.1"/>
    <property type="molecule type" value="Transcribed_RNA"/>
</dbReference>
<reference evidence="1" key="2">
    <citation type="journal article" date="2015" name="Fish Shellfish Immunol.">
        <title>Early steps in the European eel (Anguilla anguilla)-Vibrio vulnificus interaction in the gills: Role of the RtxA13 toxin.</title>
        <authorList>
            <person name="Callol A."/>
            <person name="Pajuelo D."/>
            <person name="Ebbesson L."/>
            <person name="Teles M."/>
            <person name="MacKenzie S."/>
            <person name="Amaro C."/>
        </authorList>
    </citation>
    <scope>NUCLEOTIDE SEQUENCE</scope>
</reference>